<feature type="compositionally biased region" description="Polar residues" evidence="1">
    <location>
        <begin position="1"/>
        <end position="16"/>
    </location>
</feature>
<dbReference type="AlphaFoldDB" id="A0A9D4DNC7"/>
<comment type="caution">
    <text evidence="2">The sequence shown here is derived from an EMBL/GenBank/DDBJ whole genome shotgun (WGS) entry which is preliminary data.</text>
</comment>
<evidence type="ECO:0000313" key="2">
    <source>
        <dbReference type="EMBL" id="KAH3752451.1"/>
    </source>
</evidence>
<reference evidence="2" key="1">
    <citation type="journal article" date="2019" name="bioRxiv">
        <title>The Genome of the Zebra Mussel, Dreissena polymorpha: A Resource for Invasive Species Research.</title>
        <authorList>
            <person name="McCartney M.A."/>
            <person name="Auch B."/>
            <person name="Kono T."/>
            <person name="Mallez S."/>
            <person name="Zhang Y."/>
            <person name="Obille A."/>
            <person name="Becker A."/>
            <person name="Abrahante J.E."/>
            <person name="Garbe J."/>
            <person name="Badalamenti J.P."/>
            <person name="Herman A."/>
            <person name="Mangelson H."/>
            <person name="Liachko I."/>
            <person name="Sullivan S."/>
            <person name="Sone E.D."/>
            <person name="Koren S."/>
            <person name="Silverstein K.A.T."/>
            <person name="Beckman K.B."/>
            <person name="Gohl D.M."/>
        </authorList>
    </citation>
    <scope>NUCLEOTIDE SEQUENCE</scope>
    <source>
        <strain evidence="2">Duluth1</strain>
        <tissue evidence="2">Whole animal</tissue>
    </source>
</reference>
<gene>
    <name evidence="2" type="ORF">DPMN_187068</name>
</gene>
<organism evidence="2 3">
    <name type="scientific">Dreissena polymorpha</name>
    <name type="common">Zebra mussel</name>
    <name type="synonym">Mytilus polymorpha</name>
    <dbReference type="NCBI Taxonomy" id="45954"/>
    <lineage>
        <taxon>Eukaryota</taxon>
        <taxon>Metazoa</taxon>
        <taxon>Spiralia</taxon>
        <taxon>Lophotrochozoa</taxon>
        <taxon>Mollusca</taxon>
        <taxon>Bivalvia</taxon>
        <taxon>Autobranchia</taxon>
        <taxon>Heteroconchia</taxon>
        <taxon>Euheterodonta</taxon>
        <taxon>Imparidentia</taxon>
        <taxon>Neoheterodontei</taxon>
        <taxon>Myida</taxon>
        <taxon>Dreissenoidea</taxon>
        <taxon>Dreissenidae</taxon>
        <taxon>Dreissena</taxon>
    </lineage>
</organism>
<keyword evidence="3" id="KW-1185">Reference proteome</keyword>
<accession>A0A9D4DNC7</accession>
<protein>
    <submittedName>
        <fullName evidence="2">Uncharacterized protein</fullName>
    </submittedName>
</protein>
<proteinExistence type="predicted"/>
<reference evidence="2" key="2">
    <citation type="submission" date="2020-11" db="EMBL/GenBank/DDBJ databases">
        <authorList>
            <person name="McCartney M.A."/>
            <person name="Auch B."/>
            <person name="Kono T."/>
            <person name="Mallez S."/>
            <person name="Becker A."/>
            <person name="Gohl D.M."/>
            <person name="Silverstein K.A.T."/>
            <person name="Koren S."/>
            <person name="Bechman K.B."/>
            <person name="Herman A."/>
            <person name="Abrahante J.E."/>
            <person name="Garbe J."/>
        </authorList>
    </citation>
    <scope>NUCLEOTIDE SEQUENCE</scope>
    <source>
        <strain evidence="2">Duluth1</strain>
        <tissue evidence="2">Whole animal</tissue>
    </source>
</reference>
<feature type="region of interest" description="Disordered" evidence="1">
    <location>
        <begin position="1"/>
        <end position="20"/>
    </location>
</feature>
<evidence type="ECO:0000313" key="3">
    <source>
        <dbReference type="Proteomes" id="UP000828390"/>
    </source>
</evidence>
<dbReference type="EMBL" id="JAIWYP010000010">
    <property type="protein sequence ID" value="KAH3752451.1"/>
    <property type="molecule type" value="Genomic_DNA"/>
</dbReference>
<dbReference type="Proteomes" id="UP000828390">
    <property type="component" value="Unassembled WGS sequence"/>
</dbReference>
<evidence type="ECO:0000256" key="1">
    <source>
        <dbReference type="SAM" id="MobiDB-lite"/>
    </source>
</evidence>
<sequence>MNRYHTFSINHKQSTTQDRKTGRTCSLSCTEAEGYEVQGHENQQQERRQSEGYRQPQFEGFSYIWQAHNIGRKTKSSHWCKKIPCDIEIRRHIVPFCTNWAKSSMFKPLDHLEVIL</sequence>
<name>A0A9D4DNC7_DREPO</name>